<dbReference type="Proteomes" id="UP001497472">
    <property type="component" value="Unassembled WGS sequence"/>
</dbReference>
<evidence type="ECO:0000313" key="2">
    <source>
        <dbReference type="Proteomes" id="UP001497472"/>
    </source>
</evidence>
<organism evidence="1 2">
    <name type="scientific">Leptosia nina</name>
    <dbReference type="NCBI Taxonomy" id="320188"/>
    <lineage>
        <taxon>Eukaryota</taxon>
        <taxon>Metazoa</taxon>
        <taxon>Ecdysozoa</taxon>
        <taxon>Arthropoda</taxon>
        <taxon>Hexapoda</taxon>
        <taxon>Insecta</taxon>
        <taxon>Pterygota</taxon>
        <taxon>Neoptera</taxon>
        <taxon>Endopterygota</taxon>
        <taxon>Lepidoptera</taxon>
        <taxon>Glossata</taxon>
        <taxon>Ditrysia</taxon>
        <taxon>Papilionoidea</taxon>
        <taxon>Pieridae</taxon>
        <taxon>Pierinae</taxon>
        <taxon>Leptosia</taxon>
    </lineage>
</organism>
<sequence length="66" mass="7455">MFISFFTLKLERRVIGWGVKARRRLADARVAGETTDQWGCGTRRALSSEGYLGICLRCVLAVCQFN</sequence>
<dbReference type="EMBL" id="CAVLEF010000278">
    <property type="protein sequence ID" value="CAK1554398.1"/>
    <property type="molecule type" value="Genomic_DNA"/>
</dbReference>
<protein>
    <submittedName>
        <fullName evidence="1">Uncharacterized protein</fullName>
    </submittedName>
</protein>
<dbReference type="AlphaFoldDB" id="A0AAV1JZU6"/>
<accession>A0AAV1JZU6</accession>
<reference evidence="1 2" key="1">
    <citation type="submission" date="2023-11" db="EMBL/GenBank/DDBJ databases">
        <authorList>
            <person name="Okamura Y."/>
        </authorList>
    </citation>
    <scope>NUCLEOTIDE SEQUENCE [LARGE SCALE GENOMIC DNA]</scope>
</reference>
<gene>
    <name evidence="1" type="ORF">LNINA_LOCUS13317</name>
</gene>
<comment type="caution">
    <text evidence="1">The sequence shown here is derived from an EMBL/GenBank/DDBJ whole genome shotgun (WGS) entry which is preliminary data.</text>
</comment>
<keyword evidence="2" id="KW-1185">Reference proteome</keyword>
<name>A0AAV1JZU6_9NEOP</name>
<proteinExistence type="predicted"/>
<evidence type="ECO:0000313" key="1">
    <source>
        <dbReference type="EMBL" id="CAK1554398.1"/>
    </source>
</evidence>